<dbReference type="EMBL" id="LFZN01000011">
    <property type="protein sequence ID" value="KXT05662.1"/>
    <property type="molecule type" value="Genomic_DNA"/>
</dbReference>
<dbReference type="SUPFAM" id="SSF52096">
    <property type="entry name" value="ClpP/crotonase"/>
    <property type="match status" value="1"/>
</dbReference>
<keyword evidence="1" id="KW-0843">Virulence</keyword>
<name>A0A139HTI8_9PEZI</name>
<comment type="caution">
    <text evidence="2">The sequence shown here is derived from an EMBL/GenBank/DDBJ whole genome shotgun (WGS) entry which is preliminary data.</text>
</comment>
<evidence type="ECO:0000313" key="2">
    <source>
        <dbReference type="EMBL" id="KXT05662.1"/>
    </source>
</evidence>
<evidence type="ECO:0000256" key="1">
    <source>
        <dbReference type="ARBA" id="ARBA00023026"/>
    </source>
</evidence>
<dbReference type="Gene3D" id="3.90.226.10">
    <property type="entry name" value="2-enoyl-CoA Hydratase, Chain A, domain 1"/>
    <property type="match status" value="1"/>
</dbReference>
<dbReference type="InterPro" id="IPR001753">
    <property type="entry name" value="Enoyl-CoA_hydra/iso"/>
</dbReference>
<gene>
    <name evidence="2" type="ORF">AC578_5664</name>
</gene>
<evidence type="ECO:0000313" key="3">
    <source>
        <dbReference type="Proteomes" id="UP000070133"/>
    </source>
</evidence>
<dbReference type="AlphaFoldDB" id="A0A139HTI8"/>
<sequence length="113" mass="12019">MQGNGTIRGEIVHGGDERACQLVLTGGSISAMNLERVGIVNKTCAEEQVLKEACNMAEGTERFSAPALVLAKQAVSAAESTTLQGGLELEKALELYYSSFSPSLATTRDFEYS</sequence>
<dbReference type="OrthoDB" id="2018133at2759"/>
<dbReference type="STRING" id="321146.A0A139HTI8"/>
<dbReference type="Proteomes" id="UP000070133">
    <property type="component" value="Unassembled WGS sequence"/>
</dbReference>
<dbReference type="InterPro" id="IPR029045">
    <property type="entry name" value="ClpP/crotonase-like_dom_sf"/>
</dbReference>
<protein>
    <submittedName>
        <fullName evidence="2">Uncharacterized protein</fullName>
    </submittedName>
</protein>
<dbReference type="Pfam" id="PF00378">
    <property type="entry name" value="ECH_1"/>
    <property type="match status" value="1"/>
</dbReference>
<keyword evidence="3" id="KW-1185">Reference proteome</keyword>
<reference evidence="2 3" key="1">
    <citation type="submission" date="2015-07" db="EMBL/GenBank/DDBJ databases">
        <title>Comparative genomics of the Sigatoka disease complex on banana suggests a link between parallel evolutionary changes in Pseudocercospora fijiensis and Pseudocercospora eumusae and increased virulence on the banana host.</title>
        <authorList>
            <person name="Chang T.-C."/>
            <person name="Salvucci A."/>
            <person name="Crous P.W."/>
            <person name="Stergiopoulos I."/>
        </authorList>
    </citation>
    <scope>NUCLEOTIDE SEQUENCE [LARGE SCALE GENOMIC DNA]</scope>
    <source>
        <strain evidence="2 3">CBS 114824</strain>
    </source>
</reference>
<organism evidence="2 3">
    <name type="scientific">Pseudocercospora eumusae</name>
    <dbReference type="NCBI Taxonomy" id="321146"/>
    <lineage>
        <taxon>Eukaryota</taxon>
        <taxon>Fungi</taxon>
        <taxon>Dikarya</taxon>
        <taxon>Ascomycota</taxon>
        <taxon>Pezizomycotina</taxon>
        <taxon>Dothideomycetes</taxon>
        <taxon>Dothideomycetidae</taxon>
        <taxon>Mycosphaerellales</taxon>
        <taxon>Mycosphaerellaceae</taxon>
        <taxon>Pseudocercospora</taxon>
    </lineage>
</organism>
<proteinExistence type="predicted"/>
<accession>A0A139HTI8</accession>